<dbReference type="GO" id="GO:0015643">
    <property type="term" value="F:toxic substance binding"/>
    <property type="evidence" value="ECO:0007669"/>
    <property type="project" value="InterPro"/>
</dbReference>
<evidence type="ECO:0000313" key="3">
    <source>
        <dbReference type="EMBL" id="ARY90650.1"/>
    </source>
</evidence>
<comment type="similarity">
    <text evidence="1">Belongs to the RelB/DinJ antitoxin family.</text>
</comment>
<dbReference type="Gene3D" id="1.10.1220.10">
    <property type="entry name" value="Met repressor-like"/>
    <property type="match status" value="1"/>
</dbReference>
<dbReference type="RefSeq" id="WP_087911555.1">
    <property type="nucleotide sequence ID" value="NZ_CP017065.1"/>
</dbReference>
<dbReference type="Proteomes" id="UP000195609">
    <property type="component" value="Chromosome"/>
</dbReference>
<evidence type="ECO:0000256" key="2">
    <source>
        <dbReference type="ARBA" id="ARBA00022649"/>
    </source>
</evidence>
<dbReference type="NCBIfam" id="TIGR02384">
    <property type="entry name" value="RelB_DinJ"/>
    <property type="match status" value="1"/>
</dbReference>
<dbReference type="GO" id="GO:0006355">
    <property type="term" value="P:regulation of DNA-templated transcription"/>
    <property type="evidence" value="ECO:0007669"/>
    <property type="project" value="InterPro"/>
</dbReference>
<keyword evidence="2" id="KW-1277">Toxin-antitoxin system</keyword>
<evidence type="ECO:0000256" key="1">
    <source>
        <dbReference type="ARBA" id="ARBA00010562"/>
    </source>
</evidence>
<accession>A0AAN1C6G6</accession>
<dbReference type="EMBL" id="CP136128">
    <property type="protein sequence ID" value="WNX27996.1"/>
    <property type="molecule type" value="Genomic_DNA"/>
</dbReference>
<proteinExistence type="inferred from homology"/>
<reference evidence="3 5" key="1">
    <citation type="journal article" date="2017" name="Front. Immunol.">
        <title>Complete Genome Sequence of Lactobacillus casei LC5, a Potential Probiotics for Atopic Dermatitis.</title>
        <authorList>
            <person name="Kang J."/>
            <person name="Chung W.H."/>
            <person name="Lim T.J."/>
            <person name="Whon T.W."/>
            <person name="Lim S."/>
            <person name="Nam Y.D."/>
        </authorList>
    </citation>
    <scope>NUCLEOTIDE SEQUENCE [LARGE SCALE GENOMIC DNA]</scope>
    <source>
        <strain evidence="3 5">LC5</strain>
    </source>
</reference>
<dbReference type="InterPro" id="IPR013321">
    <property type="entry name" value="Arc_rbn_hlx_hlx"/>
</dbReference>
<dbReference type="InterPro" id="IPR026262">
    <property type="entry name" value="DinJ"/>
</dbReference>
<dbReference type="PANTHER" id="PTHR38781:SF1">
    <property type="entry name" value="ANTITOXIN DINJ-RELATED"/>
    <property type="match status" value="1"/>
</dbReference>
<sequence>MASRSRINVEVDTETKDRALRVINSMGLDMSSAINMYLKHISDSGELPFTPEIIVEGQLQTAEADVEAGRTKSFKTIDALLKDLHNDVDD</sequence>
<dbReference type="GO" id="GO:0006351">
    <property type="term" value="P:DNA-templated transcription"/>
    <property type="evidence" value="ECO:0007669"/>
    <property type="project" value="TreeGrafter"/>
</dbReference>
<dbReference type="PANTHER" id="PTHR38781">
    <property type="entry name" value="ANTITOXIN DINJ-RELATED"/>
    <property type="match status" value="1"/>
</dbReference>
<dbReference type="PIRSF" id="PIRSF003108">
    <property type="entry name" value="DinJ"/>
    <property type="match status" value="1"/>
</dbReference>
<protein>
    <submittedName>
        <fullName evidence="3">Damage-inducible protein J</fullName>
    </submittedName>
    <submittedName>
        <fullName evidence="4">Type II toxin-antitoxin system RelB/DinJ family antitoxin</fullName>
    </submittedName>
</protein>
<dbReference type="InterPro" id="IPR007337">
    <property type="entry name" value="RelB/DinJ"/>
</dbReference>
<dbReference type="GO" id="GO:0000987">
    <property type="term" value="F:cis-regulatory region sequence-specific DNA binding"/>
    <property type="evidence" value="ECO:0007669"/>
    <property type="project" value="InterPro"/>
</dbReference>
<dbReference type="EMBL" id="CP017065">
    <property type="protein sequence ID" value="ARY90650.1"/>
    <property type="molecule type" value="Genomic_DNA"/>
</dbReference>
<name>A0AAN1C6G6_LACCA</name>
<evidence type="ECO:0000313" key="5">
    <source>
        <dbReference type="Proteomes" id="UP000195609"/>
    </source>
</evidence>
<gene>
    <name evidence="3" type="ORF">BGL52_02275</name>
    <name evidence="4" type="ORF">RWA16_02260</name>
</gene>
<reference evidence="4 6" key="2">
    <citation type="submission" date="2023-09" db="EMBL/GenBank/DDBJ databases">
        <title>Genomic characteristic of L. casei group strains isolated from clinical sources.</title>
        <authorList>
            <person name="Jarocki P."/>
        </authorList>
    </citation>
    <scope>NUCLEOTIDE SEQUENCE [LARGE SCALE GENOMIC DNA]</scope>
    <source>
        <strain evidence="4 6">LMG 24099</strain>
    </source>
</reference>
<dbReference type="Proteomes" id="UP001303564">
    <property type="component" value="Chromosome"/>
</dbReference>
<dbReference type="GO" id="GO:0044010">
    <property type="term" value="P:single-species biofilm formation"/>
    <property type="evidence" value="ECO:0007669"/>
    <property type="project" value="InterPro"/>
</dbReference>
<dbReference type="AlphaFoldDB" id="A0AAN1C6G6"/>
<evidence type="ECO:0000313" key="4">
    <source>
        <dbReference type="EMBL" id="WNX27996.1"/>
    </source>
</evidence>
<organism evidence="3 5">
    <name type="scientific">Lacticaseibacillus casei</name>
    <name type="common">Lactobacillus casei</name>
    <dbReference type="NCBI Taxonomy" id="1582"/>
    <lineage>
        <taxon>Bacteria</taxon>
        <taxon>Bacillati</taxon>
        <taxon>Bacillota</taxon>
        <taxon>Bacilli</taxon>
        <taxon>Lactobacillales</taxon>
        <taxon>Lactobacillaceae</taxon>
        <taxon>Lacticaseibacillus</taxon>
    </lineage>
</organism>
<dbReference type="Pfam" id="PF04221">
    <property type="entry name" value="RelB"/>
    <property type="match status" value="1"/>
</dbReference>
<evidence type="ECO:0000313" key="6">
    <source>
        <dbReference type="Proteomes" id="UP001303564"/>
    </source>
</evidence>
<keyword evidence="6" id="KW-1185">Reference proteome</keyword>